<dbReference type="STRING" id="564608.C1MZT9"/>
<dbReference type="PANTHER" id="PTHR35709:SF1">
    <property type="entry name" value="PROTEIN PROTON GRADIENT REGULATION 5, CHLOROPLASTIC"/>
    <property type="match status" value="1"/>
</dbReference>
<dbReference type="GO" id="GO:0009644">
    <property type="term" value="P:response to high light intensity"/>
    <property type="evidence" value="ECO:0007669"/>
    <property type="project" value="InterPro"/>
</dbReference>
<dbReference type="RefSeq" id="XP_003061278.1">
    <property type="nucleotide sequence ID" value="XM_003061232.1"/>
</dbReference>
<dbReference type="eggNOG" id="ENOG502S7VD">
    <property type="taxonomic scope" value="Eukaryota"/>
</dbReference>
<dbReference type="OMA" id="INEFCIF"/>
<accession>C1MZT9</accession>
<proteinExistence type="predicted"/>
<dbReference type="PANTHER" id="PTHR35709">
    <property type="entry name" value="PROTEIN PROTON GRADIENT REGULATION 5, CHLOROPLASTIC"/>
    <property type="match status" value="1"/>
</dbReference>
<dbReference type="GO" id="GO:0009055">
    <property type="term" value="F:electron transfer activity"/>
    <property type="evidence" value="ECO:0007669"/>
    <property type="project" value="TreeGrafter"/>
</dbReference>
<gene>
    <name evidence="1" type="ORF">MICPUCDRAFT_19999</name>
</gene>
<dbReference type="KEGG" id="mpp:MICPUCDRAFT_19999"/>
<organism evidence="2">
    <name type="scientific">Micromonas pusilla (strain CCMP1545)</name>
    <name type="common">Picoplanktonic green alga</name>
    <dbReference type="NCBI Taxonomy" id="564608"/>
    <lineage>
        <taxon>Eukaryota</taxon>
        <taxon>Viridiplantae</taxon>
        <taxon>Chlorophyta</taxon>
        <taxon>Mamiellophyceae</taxon>
        <taxon>Mamiellales</taxon>
        <taxon>Mamiellaceae</taxon>
        <taxon>Micromonas</taxon>
    </lineage>
</organism>
<reference evidence="1 2" key="1">
    <citation type="journal article" date="2009" name="Science">
        <title>Green evolution and dynamic adaptations revealed by genomes of the marine picoeukaryotes Micromonas.</title>
        <authorList>
            <person name="Worden A.Z."/>
            <person name="Lee J.H."/>
            <person name="Mock T."/>
            <person name="Rouze P."/>
            <person name="Simmons M.P."/>
            <person name="Aerts A.L."/>
            <person name="Allen A.E."/>
            <person name="Cuvelier M.L."/>
            <person name="Derelle E."/>
            <person name="Everett M.V."/>
            <person name="Foulon E."/>
            <person name="Grimwood J."/>
            <person name="Gundlach H."/>
            <person name="Henrissat B."/>
            <person name="Napoli C."/>
            <person name="McDonald S.M."/>
            <person name="Parker M.S."/>
            <person name="Rombauts S."/>
            <person name="Salamov A."/>
            <person name="Von Dassow P."/>
            <person name="Badger J.H."/>
            <person name="Coutinho P.M."/>
            <person name="Demir E."/>
            <person name="Dubchak I."/>
            <person name="Gentemann C."/>
            <person name="Eikrem W."/>
            <person name="Gready J.E."/>
            <person name="John U."/>
            <person name="Lanier W."/>
            <person name="Lindquist E.A."/>
            <person name="Lucas S."/>
            <person name="Mayer K.F."/>
            <person name="Moreau H."/>
            <person name="Not F."/>
            <person name="Otillar R."/>
            <person name="Panaud O."/>
            <person name="Pangilinan J."/>
            <person name="Paulsen I."/>
            <person name="Piegu B."/>
            <person name="Poliakov A."/>
            <person name="Robbens S."/>
            <person name="Schmutz J."/>
            <person name="Toulza E."/>
            <person name="Wyss T."/>
            <person name="Zelensky A."/>
            <person name="Zhou K."/>
            <person name="Armbrust E.V."/>
            <person name="Bhattacharya D."/>
            <person name="Goodenough U.W."/>
            <person name="Van de Peer Y."/>
            <person name="Grigoriev I.V."/>
        </authorList>
    </citation>
    <scope>NUCLEOTIDE SEQUENCE [LARGE SCALE GENOMIC DNA]</scope>
    <source>
        <strain evidence="1 2">CCMP1545</strain>
    </source>
</reference>
<evidence type="ECO:0000313" key="2">
    <source>
        <dbReference type="Proteomes" id="UP000001876"/>
    </source>
</evidence>
<name>C1MZT9_MICPC</name>
<dbReference type="OrthoDB" id="26525at2759"/>
<dbReference type="GeneID" id="9686450"/>
<dbReference type="Proteomes" id="UP000001876">
    <property type="component" value="Unassembled WGS sequence"/>
</dbReference>
<protein>
    <submittedName>
        <fullName evidence="1">Predicted protein</fullName>
    </submittedName>
</protein>
<keyword evidence="2" id="KW-1185">Reference proteome</keyword>
<evidence type="ECO:0000313" key="1">
    <source>
        <dbReference type="EMBL" id="EEH54928.1"/>
    </source>
</evidence>
<dbReference type="AlphaFoldDB" id="C1MZT9"/>
<sequence length="97" mass="10265">MGAKVAATTPASRRATSRGSLRVVAGNDYEGGLFAPIVVVARDVIGVKRFNQIRGKAIALHSQVITEFCKEIGADGKVRQNLIRTAKQNGGKLGFLA</sequence>
<dbReference type="InterPro" id="IPR037497">
    <property type="entry name" value="PGR5"/>
</dbReference>
<dbReference type="GO" id="GO:0009507">
    <property type="term" value="C:chloroplast"/>
    <property type="evidence" value="ECO:0007669"/>
    <property type="project" value="TreeGrafter"/>
</dbReference>
<dbReference type="GO" id="GO:0009773">
    <property type="term" value="P:photosynthetic electron transport in photosystem I"/>
    <property type="evidence" value="ECO:0007669"/>
    <property type="project" value="InterPro"/>
</dbReference>
<dbReference type="EMBL" id="GG663743">
    <property type="protein sequence ID" value="EEH54928.1"/>
    <property type="molecule type" value="Genomic_DNA"/>
</dbReference>